<sequence>MSFLRDMLPVFLFFIVLDTLTTIASLPIGYEGNPIISWGLANFGYGFLIALKLVSILLFYICYVSVKQYRFAWNVSRYGASVIGLIASVSNMWVFFYGQNLFQAAGVL</sequence>
<organism evidence="3 4">
    <name type="scientific">Methanolobus sediminis</name>
    <dbReference type="NCBI Taxonomy" id="3072978"/>
    <lineage>
        <taxon>Archaea</taxon>
        <taxon>Methanobacteriati</taxon>
        <taxon>Methanobacteriota</taxon>
        <taxon>Stenosarchaea group</taxon>
        <taxon>Methanomicrobia</taxon>
        <taxon>Methanosarcinales</taxon>
        <taxon>Methanosarcinaceae</taxon>
        <taxon>Methanolobus</taxon>
    </lineage>
</organism>
<keyword evidence="1" id="KW-0472">Membrane</keyword>
<proteinExistence type="predicted"/>
<evidence type="ECO:0000256" key="1">
    <source>
        <dbReference type="SAM" id="Phobius"/>
    </source>
</evidence>
<feature type="transmembrane region" description="Helical" evidence="1">
    <location>
        <begin position="78"/>
        <end position="98"/>
    </location>
</feature>
<dbReference type="InterPro" id="IPR043717">
    <property type="entry name" value="DUF5658"/>
</dbReference>
<dbReference type="AlphaFoldDB" id="A0AA51UJQ8"/>
<feature type="transmembrane region" description="Helical" evidence="1">
    <location>
        <begin position="42"/>
        <end position="66"/>
    </location>
</feature>
<evidence type="ECO:0000259" key="2">
    <source>
        <dbReference type="Pfam" id="PF18902"/>
    </source>
</evidence>
<keyword evidence="1" id="KW-1133">Transmembrane helix</keyword>
<dbReference type="EMBL" id="CP133592">
    <property type="protein sequence ID" value="WMW24363.1"/>
    <property type="molecule type" value="Genomic_DNA"/>
</dbReference>
<evidence type="ECO:0000313" key="3">
    <source>
        <dbReference type="EMBL" id="WMW24363.1"/>
    </source>
</evidence>
<reference evidence="3 4" key="1">
    <citation type="submission" date="2023-08" db="EMBL/GenBank/DDBJ databases">
        <title>Methanolobus mangrovi sp. nov. and Methanolobus sediminis sp. nov, two novel methylotrophic methanogens isolated from mangrove sediments in China.</title>
        <authorList>
            <person name="Zhou J."/>
        </authorList>
    </citation>
    <scope>NUCLEOTIDE SEQUENCE [LARGE SCALE GENOMIC DNA]</scope>
    <source>
        <strain evidence="3 4">FTZ6</strain>
    </source>
</reference>
<keyword evidence="4" id="KW-1185">Reference proteome</keyword>
<feature type="domain" description="DUF5658" evidence="2">
    <location>
        <begin position="11"/>
        <end position="96"/>
    </location>
</feature>
<accession>A0AA51UJQ8</accession>
<protein>
    <submittedName>
        <fullName evidence="3">DUF5658 family protein</fullName>
    </submittedName>
</protein>
<dbReference type="GeneID" id="84232991"/>
<dbReference type="KEGG" id="mseb:RE474_09700"/>
<dbReference type="RefSeq" id="WP_309310176.1">
    <property type="nucleotide sequence ID" value="NZ_CP133592.1"/>
</dbReference>
<feature type="transmembrane region" description="Helical" evidence="1">
    <location>
        <begin position="7"/>
        <end position="30"/>
    </location>
</feature>
<keyword evidence="1" id="KW-0812">Transmembrane</keyword>
<evidence type="ECO:0000313" key="4">
    <source>
        <dbReference type="Proteomes" id="UP001182908"/>
    </source>
</evidence>
<name>A0AA51UJQ8_9EURY</name>
<dbReference type="Pfam" id="PF18902">
    <property type="entry name" value="DUF5658"/>
    <property type="match status" value="1"/>
</dbReference>
<gene>
    <name evidence="3" type="ORF">RE474_09700</name>
</gene>
<dbReference type="Proteomes" id="UP001182908">
    <property type="component" value="Chromosome"/>
</dbReference>